<evidence type="ECO:0000313" key="1">
    <source>
        <dbReference type="EMBL" id="WDR03486.1"/>
    </source>
</evidence>
<dbReference type="Proteomes" id="UP001220530">
    <property type="component" value="Chromosome"/>
</dbReference>
<dbReference type="InterPro" id="IPR032466">
    <property type="entry name" value="Metal_Hydrolase"/>
</dbReference>
<organism evidence="1 2">
    <name type="scientific">Devosia algicola</name>
    <dbReference type="NCBI Taxonomy" id="3026418"/>
    <lineage>
        <taxon>Bacteria</taxon>
        <taxon>Pseudomonadati</taxon>
        <taxon>Pseudomonadota</taxon>
        <taxon>Alphaproteobacteria</taxon>
        <taxon>Hyphomicrobiales</taxon>
        <taxon>Devosiaceae</taxon>
        <taxon>Devosia</taxon>
    </lineage>
</organism>
<dbReference type="EMBL" id="CP118246">
    <property type="protein sequence ID" value="WDR03486.1"/>
    <property type="molecule type" value="Genomic_DNA"/>
</dbReference>
<protein>
    <recommendedName>
        <fullName evidence="3">Amidohydrolase-related domain-containing protein</fullName>
    </recommendedName>
</protein>
<reference evidence="1 2" key="1">
    <citation type="submission" date="2023-02" db="EMBL/GenBank/DDBJ databases">
        <title>Devosia algicola sp. nov., isolated from the phycosphere of marine algae.</title>
        <authorList>
            <person name="Kim J.M."/>
            <person name="Lee J.K."/>
            <person name="Choi B.J."/>
            <person name="Bayburt H."/>
            <person name="Jeon C.O."/>
        </authorList>
    </citation>
    <scope>NUCLEOTIDE SEQUENCE [LARGE SCALE GENOMIC DNA]</scope>
    <source>
        <strain evidence="1 2">G20-9</strain>
    </source>
</reference>
<dbReference type="Gene3D" id="3.20.20.140">
    <property type="entry name" value="Metal-dependent hydrolases"/>
    <property type="match status" value="1"/>
</dbReference>
<keyword evidence="2" id="KW-1185">Reference proteome</keyword>
<name>A0ABY7YQ83_9HYPH</name>
<accession>A0ABY7YQ83</accession>
<dbReference type="RefSeq" id="WP_282219880.1">
    <property type="nucleotide sequence ID" value="NZ_CP118246.1"/>
</dbReference>
<gene>
    <name evidence="1" type="ORF">PSQ19_05135</name>
</gene>
<evidence type="ECO:0008006" key="3">
    <source>
        <dbReference type="Google" id="ProtNLM"/>
    </source>
</evidence>
<proteinExistence type="predicted"/>
<evidence type="ECO:0000313" key="2">
    <source>
        <dbReference type="Proteomes" id="UP001220530"/>
    </source>
</evidence>
<dbReference type="SUPFAM" id="SSF51556">
    <property type="entry name" value="Metallo-dependent hydrolases"/>
    <property type="match status" value="1"/>
</dbReference>
<sequence length="150" mass="16492">MTIGAEREAFLADLPIVDAHHHYWQLGGRLAYPWLETEPWLRFRYGDYAAIRRDYLPADYRRDAGTHNIVADVHMEAEVAAGSGPAEIDWLDETRGGYPFGCGCPNLVGSTRYRRTACRAAKAEAGAGSPAKAGKLQPWGRDAWCAGVNG</sequence>